<gene>
    <name evidence="1" type="ORF">ENL39_06195</name>
</gene>
<comment type="caution">
    <text evidence="1">The sequence shown here is derived from an EMBL/GenBank/DDBJ whole genome shotgun (WGS) entry which is preliminary data.</text>
</comment>
<accession>A0A7V5HZY2</accession>
<name>A0A7V5HZY2_UNCAE</name>
<sequence>MAKRAQLPRANDVLIGIDPKEKERKTKIRKQKAKSIQISVHLSPETLKMIETAKLKLFTDYDIKLTRSEIIERIIKSTVSDEKKLIELLR</sequence>
<dbReference type="AlphaFoldDB" id="A0A7V5HZY2"/>
<reference evidence="1" key="1">
    <citation type="journal article" date="2020" name="mSystems">
        <title>Genome- and Community-Level Interaction Insights into Carbon Utilization and Element Cycling Functions of Hydrothermarchaeota in Hydrothermal Sediment.</title>
        <authorList>
            <person name="Zhou Z."/>
            <person name="Liu Y."/>
            <person name="Xu W."/>
            <person name="Pan J."/>
            <person name="Luo Z.H."/>
            <person name="Li M."/>
        </authorList>
    </citation>
    <scope>NUCLEOTIDE SEQUENCE [LARGE SCALE GENOMIC DNA]</scope>
    <source>
        <strain evidence="1">HyVt-92</strain>
    </source>
</reference>
<dbReference type="Proteomes" id="UP000886070">
    <property type="component" value="Unassembled WGS sequence"/>
</dbReference>
<proteinExistence type="predicted"/>
<dbReference type="EMBL" id="DRTT01000168">
    <property type="protein sequence ID" value="HHF99055.1"/>
    <property type="molecule type" value="Genomic_DNA"/>
</dbReference>
<evidence type="ECO:0000313" key="1">
    <source>
        <dbReference type="EMBL" id="HHF99055.1"/>
    </source>
</evidence>
<organism evidence="1">
    <name type="scientific">Aerophobetes bacterium</name>
    <dbReference type="NCBI Taxonomy" id="2030807"/>
    <lineage>
        <taxon>Bacteria</taxon>
        <taxon>Candidatus Aerophobota</taxon>
    </lineage>
</organism>
<protein>
    <submittedName>
        <fullName evidence="1">Uncharacterized protein</fullName>
    </submittedName>
</protein>